<evidence type="ECO:0008006" key="4">
    <source>
        <dbReference type="Google" id="ProtNLM"/>
    </source>
</evidence>
<name>A0A0F4ZBT1_9PEZI</name>
<evidence type="ECO:0000256" key="1">
    <source>
        <dbReference type="SAM" id="MobiDB-lite"/>
    </source>
</evidence>
<dbReference type="CDD" id="cd21456">
    <property type="entry name" value="DLC-like_SpDlc1-like"/>
    <property type="match status" value="1"/>
</dbReference>
<gene>
    <name evidence="2" type="ORF">TD95_005332</name>
</gene>
<dbReference type="Proteomes" id="UP000033483">
    <property type="component" value="Unassembled WGS sequence"/>
</dbReference>
<dbReference type="GO" id="GO:0005737">
    <property type="term" value="C:cytoplasm"/>
    <property type="evidence" value="ECO:0007669"/>
    <property type="project" value="TreeGrafter"/>
</dbReference>
<dbReference type="InterPro" id="IPR038586">
    <property type="entry name" value="Tctex-1-like_sf"/>
</dbReference>
<dbReference type="GO" id="GO:0007018">
    <property type="term" value="P:microtubule-based movement"/>
    <property type="evidence" value="ECO:0007669"/>
    <property type="project" value="TreeGrafter"/>
</dbReference>
<dbReference type="EMBL" id="LAEV01001482">
    <property type="protein sequence ID" value="KKA27982.1"/>
    <property type="molecule type" value="Genomic_DNA"/>
</dbReference>
<organism evidence="2 3">
    <name type="scientific">Thielaviopsis punctulata</name>
    <dbReference type="NCBI Taxonomy" id="72032"/>
    <lineage>
        <taxon>Eukaryota</taxon>
        <taxon>Fungi</taxon>
        <taxon>Dikarya</taxon>
        <taxon>Ascomycota</taxon>
        <taxon>Pezizomycotina</taxon>
        <taxon>Sordariomycetes</taxon>
        <taxon>Hypocreomycetidae</taxon>
        <taxon>Microascales</taxon>
        <taxon>Ceratocystidaceae</taxon>
        <taxon>Thielaviopsis</taxon>
    </lineage>
</organism>
<dbReference type="AlphaFoldDB" id="A0A0F4ZBT1"/>
<keyword evidence="3" id="KW-1185">Reference proteome</keyword>
<sequence length="133" mass="14881">MPSEADTKKEGACSAALGDAKFYDHAKTQEWNNSIINTILENCIKETKSKKGPQYKFVCNSSIVQHTAPTEEDDDDEEEGKEKEYKPSGARRGMHSATAAFWDDARDGMWSYKYDGGASKGLDIIIMLVWVHI</sequence>
<dbReference type="Gene3D" id="3.30.1140.40">
    <property type="entry name" value="Tctex-1"/>
    <property type="match status" value="1"/>
</dbReference>
<proteinExistence type="predicted"/>
<dbReference type="Pfam" id="PF03645">
    <property type="entry name" value="Tctex-1"/>
    <property type="match status" value="1"/>
</dbReference>
<dbReference type="OrthoDB" id="10059120at2759"/>
<evidence type="ECO:0000313" key="2">
    <source>
        <dbReference type="EMBL" id="KKA27982.1"/>
    </source>
</evidence>
<protein>
    <recommendedName>
        <fullName evidence="4">Topoisomerase I damage affected protein 2</fullName>
    </recommendedName>
</protein>
<reference evidence="2 3" key="1">
    <citation type="submission" date="2015-03" db="EMBL/GenBank/DDBJ databases">
        <authorList>
            <person name="Radwan O."/>
            <person name="Al-Naeli F.A."/>
            <person name="Rendon G.A."/>
            <person name="Fields C."/>
        </authorList>
    </citation>
    <scope>NUCLEOTIDE SEQUENCE [LARGE SCALE GENOMIC DNA]</scope>
    <source>
        <strain evidence="2">CR-DP1</strain>
    </source>
</reference>
<accession>A0A0F4ZBT1</accession>
<dbReference type="PANTHER" id="PTHR21255">
    <property type="entry name" value="T-COMPLEX-ASSOCIATED-TESTIS-EXPRESSED 1/ DYNEIN LIGHT CHAIN"/>
    <property type="match status" value="1"/>
</dbReference>
<dbReference type="InterPro" id="IPR005334">
    <property type="entry name" value="Tctex-1-like"/>
</dbReference>
<evidence type="ECO:0000313" key="3">
    <source>
        <dbReference type="Proteomes" id="UP000033483"/>
    </source>
</evidence>
<feature type="compositionally biased region" description="Acidic residues" evidence="1">
    <location>
        <begin position="70"/>
        <end position="79"/>
    </location>
</feature>
<feature type="region of interest" description="Disordered" evidence="1">
    <location>
        <begin position="66"/>
        <end position="92"/>
    </location>
</feature>
<dbReference type="GO" id="GO:0045505">
    <property type="term" value="F:dynein intermediate chain binding"/>
    <property type="evidence" value="ECO:0007669"/>
    <property type="project" value="TreeGrafter"/>
</dbReference>
<dbReference type="GO" id="GO:0005868">
    <property type="term" value="C:cytoplasmic dynein complex"/>
    <property type="evidence" value="ECO:0007669"/>
    <property type="project" value="TreeGrafter"/>
</dbReference>
<dbReference type="PANTHER" id="PTHR21255:SF4">
    <property type="entry name" value="DYNEIN LIGHT CHAIN TCTEX-TYPE"/>
    <property type="match status" value="1"/>
</dbReference>
<comment type="caution">
    <text evidence="2">The sequence shown here is derived from an EMBL/GenBank/DDBJ whole genome shotgun (WGS) entry which is preliminary data.</text>
</comment>